<keyword evidence="2" id="KW-1185">Reference proteome</keyword>
<sequence>MRETTLTCQITNFRKRKIQINVYFKRRTDVKQHLIASGKSRDNNPHAPFLVEEVPEYRILPVEMEVEMTTSCIGMHKCLCSITITPDKETDDKALLVVEVEQAALKWPISVHRTLNVYEGDKPSLWRRWNMQVNDRISNIYLACGYICSSFIIERPVHDL</sequence>
<accession>A0A2G9Q427</accession>
<organism evidence="1 2">
    <name type="scientific">Aquarana catesbeiana</name>
    <name type="common">American bullfrog</name>
    <name type="synonym">Rana catesbeiana</name>
    <dbReference type="NCBI Taxonomy" id="8400"/>
    <lineage>
        <taxon>Eukaryota</taxon>
        <taxon>Metazoa</taxon>
        <taxon>Chordata</taxon>
        <taxon>Craniata</taxon>
        <taxon>Vertebrata</taxon>
        <taxon>Euteleostomi</taxon>
        <taxon>Amphibia</taxon>
        <taxon>Batrachia</taxon>
        <taxon>Anura</taxon>
        <taxon>Neobatrachia</taxon>
        <taxon>Ranoidea</taxon>
        <taxon>Ranidae</taxon>
        <taxon>Aquarana</taxon>
    </lineage>
</organism>
<proteinExistence type="predicted"/>
<evidence type="ECO:0000313" key="1">
    <source>
        <dbReference type="EMBL" id="PIO10366.1"/>
    </source>
</evidence>
<name>A0A2G9Q427_AQUCT</name>
<protein>
    <submittedName>
        <fullName evidence="1">Uncharacterized protein</fullName>
    </submittedName>
</protein>
<gene>
    <name evidence="1" type="ORF">AB205_0112230</name>
</gene>
<dbReference type="Proteomes" id="UP000228934">
    <property type="component" value="Unassembled WGS sequence"/>
</dbReference>
<dbReference type="OrthoDB" id="10467519at2759"/>
<dbReference type="EMBL" id="KZ056115">
    <property type="protein sequence ID" value="PIO10366.1"/>
    <property type="molecule type" value="Genomic_DNA"/>
</dbReference>
<dbReference type="InterPro" id="IPR013783">
    <property type="entry name" value="Ig-like_fold"/>
</dbReference>
<dbReference type="Gene3D" id="2.60.40.10">
    <property type="entry name" value="Immunoglobulins"/>
    <property type="match status" value="1"/>
</dbReference>
<dbReference type="AlphaFoldDB" id="A0A2G9Q427"/>
<evidence type="ECO:0000313" key="2">
    <source>
        <dbReference type="Proteomes" id="UP000228934"/>
    </source>
</evidence>
<reference evidence="2" key="1">
    <citation type="journal article" date="2017" name="Nat. Commun.">
        <title>The North American bullfrog draft genome provides insight into hormonal regulation of long noncoding RNA.</title>
        <authorList>
            <person name="Hammond S.A."/>
            <person name="Warren R.L."/>
            <person name="Vandervalk B.P."/>
            <person name="Kucuk E."/>
            <person name="Khan H."/>
            <person name="Gibb E.A."/>
            <person name="Pandoh P."/>
            <person name="Kirk H."/>
            <person name="Zhao Y."/>
            <person name="Jones M."/>
            <person name="Mungall A.J."/>
            <person name="Coope R."/>
            <person name="Pleasance S."/>
            <person name="Moore R.A."/>
            <person name="Holt R.A."/>
            <person name="Round J.M."/>
            <person name="Ohora S."/>
            <person name="Walle B.V."/>
            <person name="Veldhoen N."/>
            <person name="Helbing C.C."/>
            <person name="Birol I."/>
        </authorList>
    </citation>
    <scope>NUCLEOTIDE SEQUENCE [LARGE SCALE GENOMIC DNA]</scope>
</reference>